<evidence type="ECO:0000313" key="2">
    <source>
        <dbReference type="EMBL" id="MFB9210846.1"/>
    </source>
</evidence>
<dbReference type="RefSeq" id="WP_379945341.1">
    <property type="nucleotide sequence ID" value="NZ_JBHMEW010000011.1"/>
</dbReference>
<evidence type="ECO:0000259" key="1">
    <source>
        <dbReference type="Pfam" id="PF01370"/>
    </source>
</evidence>
<proteinExistence type="predicted"/>
<dbReference type="PANTHER" id="PTHR48079:SF6">
    <property type="entry name" value="NAD(P)-BINDING DOMAIN-CONTAINING PROTEIN-RELATED"/>
    <property type="match status" value="1"/>
</dbReference>
<protein>
    <submittedName>
        <fullName evidence="2">NAD-dependent epimerase/dehydratase family protein</fullName>
    </submittedName>
</protein>
<dbReference type="InterPro" id="IPR001509">
    <property type="entry name" value="Epimerase_deHydtase"/>
</dbReference>
<gene>
    <name evidence="2" type="ORF">ACFFUR_03445</name>
</gene>
<comment type="caution">
    <text evidence="2">The sequence shown here is derived from an EMBL/GenBank/DDBJ whole genome shotgun (WGS) entry which is preliminary data.</text>
</comment>
<dbReference type="Gene3D" id="3.40.50.720">
    <property type="entry name" value="NAD(P)-binding Rossmann-like Domain"/>
    <property type="match status" value="1"/>
</dbReference>
<accession>A0ABV5J211</accession>
<organism evidence="2 3">
    <name type="scientific">Echinicola jeungdonensis</name>
    <dbReference type="NCBI Taxonomy" id="709343"/>
    <lineage>
        <taxon>Bacteria</taxon>
        <taxon>Pseudomonadati</taxon>
        <taxon>Bacteroidota</taxon>
        <taxon>Cytophagia</taxon>
        <taxon>Cytophagales</taxon>
        <taxon>Cyclobacteriaceae</taxon>
        <taxon>Echinicola</taxon>
    </lineage>
</organism>
<evidence type="ECO:0000313" key="3">
    <source>
        <dbReference type="Proteomes" id="UP001589654"/>
    </source>
</evidence>
<keyword evidence="3" id="KW-1185">Reference proteome</keyword>
<dbReference type="Proteomes" id="UP001589654">
    <property type="component" value="Unassembled WGS sequence"/>
</dbReference>
<dbReference type="SUPFAM" id="SSF51735">
    <property type="entry name" value="NAD(P)-binding Rossmann-fold domains"/>
    <property type="match status" value="1"/>
</dbReference>
<name>A0ABV5J211_9BACT</name>
<feature type="domain" description="NAD-dependent epimerase/dehydratase" evidence="1">
    <location>
        <begin position="3"/>
        <end position="218"/>
    </location>
</feature>
<sequence>MKILITGITGLLGNHLAREFAKVGEIHGLKRPSSQLRLLGKFAEDIHWHEGDINDYQSLIKIFDGMDLIIHAAGLVSFDPKEEKKLLKVNCHGTANVVNAMLEGGPKKLIYISSVAALGRSPELRVIDENHKWAESDWNTPYAISKYLGELEIWRGVQEGLQAIVVNPSILLGKISDKRSSSSIYNYVQEKNKYYPLGTINYIDTRDAAKITLQLFQKETWNERFILNKESISYKKFLEKMAYRMGKTPPTKPLKRPFLKIALFGLWVKRLFSPSKNPLNRQTAAIAQQNFEFDNRKINQLLDFDYTELEETFCWALNEK</sequence>
<dbReference type="Pfam" id="PF01370">
    <property type="entry name" value="Epimerase"/>
    <property type="match status" value="1"/>
</dbReference>
<dbReference type="PANTHER" id="PTHR48079">
    <property type="entry name" value="PROTEIN YEEZ"/>
    <property type="match status" value="1"/>
</dbReference>
<reference evidence="2 3" key="1">
    <citation type="submission" date="2024-09" db="EMBL/GenBank/DDBJ databases">
        <authorList>
            <person name="Sun Q."/>
            <person name="Mori K."/>
        </authorList>
    </citation>
    <scope>NUCLEOTIDE SEQUENCE [LARGE SCALE GENOMIC DNA]</scope>
    <source>
        <strain evidence="2 3">CECT 7682</strain>
    </source>
</reference>
<dbReference type="InterPro" id="IPR051783">
    <property type="entry name" value="NAD(P)-dependent_oxidoreduct"/>
</dbReference>
<dbReference type="EMBL" id="JBHMEW010000011">
    <property type="protein sequence ID" value="MFB9210846.1"/>
    <property type="molecule type" value="Genomic_DNA"/>
</dbReference>
<dbReference type="InterPro" id="IPR036291">
    <property type="entry name" value="NAD(P)-bd_dom_sf"/>
</dbReference>